<proteinExistence type="predicted"/>
<keyword evidence="3" id="KW-1185">Reference proteome</keyword>
<feature type="region of interest" description="Disordered" evidence="1">
    <location>
        <begin position="179"/>
        <end position="221"/>
    </location>
</feature>
<feature type="compositionally biased region" description="Acidic residues" evidence="1">
    <location>
        <begin position="188"/>
        <end position="200"/>
    </location>
</feature>
<dbReference type="EMBL" id="QKKF02029052">
    <property type="protein sequence ID" value="RZF35251.1"/>
    <property type="molecule type" value="Genomic_DNA"/>
</dbReference>
<feature type="region of interest" description="Disordered" evidence="1">
    <location>
        <begin position="1"/>
        <end position="55"/>
    </location>
</feature>
<dbReference type="SMR" id="A0A482WPZ1"/>
<gene>
    <name evidence="2" type="ORF">LSTR_LSTR015876</name>
</gene>
<comment type="caution">
    <text evidence="2">The sequence shown here is derived from an EMBL/GenBank/DDBJ whole genome shotgun (WGS) entry which is preliminary data.</text>
</comment>
<dbReference type="Proteomes" id="UP000291343">
    <property type="component" value="Unassembled WGS sequence"/>
</dbReference>
<protein>
    <submittedName>
        <fullName evidence="2">Uncharacterized protein</fullName>
    </submittedName>
</protein>
<organism evidence="2 3">
    <name type="scientific">Laodelphax striatellus</name>
    <name type="common">Small brown planthopper</name>
    <name type="synonym">Delphax striatella</name>
    <dbReference type="NCBI Taxonomy" id="195883"/>
    <lineage>
        <taxon>Eukaryota</taxon>
        <taxon>Metazoa</taxon>
        <taxon>Ecdysozoa</taxon>
        <taxon>Arthropoda</taxon>
        <taxon>Hexapoda</taxon>
        <taxon>Insecta</taxon>
        <taxon>Pterygota</taxon>
        <taxon>Neoptera</taxon>
        <taxon>Paraneoptera</taxon>
        <taxon>Hemiptera</taxon>
        <taxon>Auchenorrhyncha</taxon>
        <taxon>Fulgoroidea</taxon>
        <taxon>Delphacidae</taxon>
        <taxon>Criomorphinae</taxon>
        <taxon>Laodelphax</taxon>
    </lineage>
</organism>
<evidence type="ECO:0000256" key="1">
    <source>
        <dbReference type="SAM" id="MobiDB-lite"/>
    </source>
</evidence>
<dbReference type="AlphaFoldDB" id="A0A482WPZ1"/>
<feature type="region of interest" description="Disordered" evidence="1">
    <location>
        <begin position="92"/>
        <end position="115"/>
    </location>
</feature>
<dbReference type="InParanoid" id="A0A482WPZ1"/>
<sequence length="321" mass="37449">METEEVEVEITDDEGETVKSSKKHANESSSSSDLYSFAKTETLENGEDDDGEWFKGFDGVEKHRYHESSSETNNIDDPIKKEKEDFKTKIKQEVGAGGDGPSIKSESMPKKKVKLEKRLVTRTKTIIKSKPCYKAHRNWYTNDVFQPDSESSNQPEDFEIDQEELQQMQAEKAQKVEECEEVEKEKEPENEELTEEVECVDETKESPVVEESQTKTKSRRKRIKLDEYEDSRGFEEETIRETKRKRRVVRREIEQERRNLRSRKPSGCAQSGTATTKRMPVRVRQSKTIWWRRSPKRKSTLIAIGGMKNKKKERDKTITII</sequence>
<evidence type="ECO:0000313" key="2">
    <source>
        <dbReference type="EMBL" id="RZF35251.1"/>
    </source>
</evidence>
<name>A0A482WPZ1_LAOST</name>
<feature type="region of interest" description="Disordered" evidence="1">
    <location>
        <begin position="255"/>
        <end position="283"/>
    </location>
</feature>
<feature type="compositionally biased region" description="Acidic residues" evidence="1">
    <location>
        <begin position="1"/>
        <end position="15"/>
    </location>
</feature>
<evidence type="ECO:0000313" key="3">
    <source>
        <dbReference type="Proteomes" id="UP000291343"/>
    </source>
</evidence>
<reference evidence="2 3" key="1">
    <citation type="journal article" date="2017" name="Gigascience">
        <title>Genome sequence of the small brown planthopper, Laodelphax striatellus.</title>
        <authorList>
            <person name="Zhu J."/>
            <person name="Jiang F."/>
            <person name="Wang X."/>
            <person name="Yang P."/>
            <person name="Bao Y."/>
            <person name="Zhao W."/>
            <person name="Wang W."/>
            <person name="Lu H."/>
            <person name="Wang Q."/>
            <person name="Cui N."/>
            <person name="Li J."/>
            <person name="Chen X."/>
            <person name="Luo L."/>
            <person name="Yu J."/>
            <person name="Kang L."/>
            <person name="Cui F."/>
        </authorList>
    </citation>
    <scope>NUCLEOTIDE SEQUENCE [LARGE SCALE GENOMIC DNA]</scope>
    <source>
        <strain evidence="2">Lst14</strain>
    </source>
</reference>
<accession>A0A482WPZ1</accession>